<evidence type="ECO:0000256" key="3">
    <source>
        <dbReference type="ARBA" id="ARBA00011245"/>
    </source>
</evidence>
<evidence type="ECO:0000256" key="9">
    <source>
        <dbReference type="ARBA" id="ARBA00022777"/>
    </source>
</evidence>
<dbReference type="EC" id="2.7.1.175" evidence="4"/>
<evidence type="ECO:0000259" key="15">
    <source>
        <dbReference type="Pfam" id="PF18085"/>
    </source>
</evidence>
<keyword evidence="9" id="KW-0418">Kinase</keyword>
<keyword evidence="6" id="KW-0321">Glycogen metabolism</keyword>
<sequence>MRFAEELIAQLPRWLGAQRWFAAKDWPVRSVTIADDTPLLTDRDPLLDLLVLAVEFDEADAGAPHYYQLLLGRRREVQPELEHAVIGSADGMIAYDGLWDHDVSAWLLEAIRSGHTAGAVRFRPEPDAELADPGPGRVLGVEQSNTSVAWGERSILKLFRRIIPGLNPDLELHRALRSAGSEQVATLQGAIEGVVGGEPTTLGMLQDFAANSADGWAMALTSMRDLLAEGDLRADEVGGDFAGEAHRLGEAVADVHRELAGALATGECDPADLAATWHQRLGAAVTEVPRLGEHIEGIRAVYDTVAALGAPIPIQRVHGDLHLGQTLRTPYGWLIIDFEGEPSAPLAERRRPDSALRDVAGMLRSFDYAAFHSLLQWAPEEYDEEPAEHEPPHLYHAKEWAERNRSAFCDGYAAHAGADPREHGALLRAFELDKAVYEVVYETRSRPTWAPIPLGSIARLTASATAAEG</sequence>
<keyword evidence="8" id="KW-0547">Nucleotide-binding</keyword>
<evidence type="ECO:0000313" key="17">
    <source>
        <dbReference type="Proteomes" id="UP001596302"/>
    </source>
</evidence>
<evidence type="ECO:0000256" key="10">
    <source>
        <dbReference type="ARBA" id="ARBA00022840"/>
    </source>
</evidence>
<dbReference type="RefSeq" id="WP_379587383.1">
    <property type="nucleotide sequence ID" value="NZ_JBHSQW010000044.1"/>
</dbReference>
<dbReference type="InterPro" id="IPR011009">
    <property type="entry name" value="Kinase-like_dom_sf"/>
</dbReference>
<evidence type="ECO:0000256" key="4">
    <source>
        <dbReference type="ARBA" id="ARBA00011962"/>
    </source>
</evidence>
<reference evidence="17" key="1">
    <citation type="journal article" date="2019" name="Int. J. Syst. Evol. Microbiol.">
        <title>The Global Catalogue of Microorganisms (GCM) 10K type strain sequencing project: providing services to taxonomists for standard genome sequencing and annotation.</title>
        <authorList>
            <consortium name="The Broad Institute Genomics Platform"/>
            <consortium name="The Broad Institute Genome Sequencing Center for Infectious Disease"/>
            <person name="Wu L."/>
            <person name="Ma J."/>
        </authorList>
    </citation>
    <scope>NUCLEOTIDE SEQUENCE [LARGE SCALE GENOMIC DNA]</scope>
    <source>
        <strain evidence="17">CCM 8391</strain>
    </source>
</reference>
<keyword evidence="11" id="KW-0320">Glycogen biosynthesis</keyword>
<evidence type="ECO:0000256" key="14">
    <source>
        <dbReference type="ARBA" id="ARBA00049067"/>
    </source>
</evidence>
<evidence type="ECO:0000256" key="5">
    <source>
        <dbReference type="ARBA" id="ARBA00013882"/>
    </source>
</evidence>
<comment type="catalytic activity">
    <reaction evidence="14">
        <text>D-maltose + ATP = alpha-maltose 1-phosphate + ADP + H(+)</text>
        <dbReference type="Rhea" id="RHEA:31915"/>
        <dbReference type="ChEBI" id="CHEBI:15378"/>
        <dbReference type="ChEBI" id="CHEBI:17306"/>
        <dbReference type="ChEBI" id="CHEBI:30616"/>
        <dbReference type="ChEBI" id="CHEBI:63576"/>
        <dbReference type="ChEBI" id="CHEBI:456216"/>
        <dbReference type="EC" id="2.7.1.175"/>
    </reaction>
</comment>
<dbReference type="InterPro" id="IPR040999">
    <property type="entry name" value="Mak_N_cap"/>
</dbReference>
<feature type="domain" description="Maltokinase N-terminal cap" evidence="15">
    <location>
        <begin position="14"/>
        <end position="100"/>
    </location>
</feature>
<comment type="subunit">
    <text evidence="3">Monomer.</text>
</comment>
<evidence type="ECO:0000256" key="13">
    <source>
        <dbReference type="ARBA" id="ARBA00031251"/>
    </source>
</evidence>
<evidence type="ECO:0000256" key="1">
    <source>
        <dbReference type="ARBA" id="ARBA00004964"/>
    </source>
</evidence>
<keyword evidence="12" id="KW-0119">Carbohydrate metabolism</keyword>
<comment type="caution">
    <text evidence="16">The sequence shown here is derived from an EMBL/GenBank/DDBJ whole genome shotgun (WGS) entry which is preliminary data.</text>
</comment>
<proteinExistence type="inferred from homology"/>
<evidence type="ECO:0000256" key="12">
    <source>
        <dbReference type="ARBA" id="ARBA00023277"/>
    </source>
</evidence>
<organism evidence="16 17">
    <name type="scientific">Pseudonocardia hispaniensis</name>
    <dbReference type="NCBI Taxonomy" id="904933"/>
    <lineage>
        <taxon>Bacteria</taxon>
        <taxon>Bacillati</taxon>
        <taxon>Actinomycetota</taxon>
        <taxon>Actinomycetes</taxon>
        <taxon>Pseudonocardiales</taxon>
        <taxon>Pseudonocardiaceae</taxon>
        <taxon>Pseudonocardia</taxon>
    </lineage>
</organism>
<accession>A0ABW1J6W3</accession>
<keyword evidence="10" id="KW-0067">ATP-binding</keyword>
<dbReference type="Pfam" id="PF18085">
    <property type="entry name" value="Mak_N_cap"/>
    <property type="match status" value="1"/>
</dbReference>
<evidence type="ECO:0000256" key="7">
    <source>
        <dbReference type="ARBA" id="ARBA00022679"/>
    </source>
</evidence>
<evidence type="ECO:0000256" key="8">
    <source>
        <dbReference type="ARBA" id="ARBA00022741"/>
    </source>
</evidence>
<gene>
    <name evidence="16" type="ORF">ACFQE5_20660</name>
</gene>
<evidence type="ECO:0000256" key="2">
    <source>
        <dbReference type="ARBA" id="ARBA00006219"/>
    </source>
</evidence>
<evidence type="ECO:0000256" key="6">
    <source>
        <dbReference type="ARBA" id="ARBA00022600"/>
    </source>
</evidence>
<dbReference type="Gene3D" id="3.90.1200.10">
    <property type="match status" value="1"/>
</dbReference>
<protein>
    <recommendedName>
        <fullName evidence="5">Maltokinase</fullName>
        <ecNumber evidence="4">2.7.1.175</ecNumber>
    </recommendedName>
    <alternativeName>
        <fullName evidence="13">Maltose-1-phosphate synthase</fullName>
    </alternativeName>
</protein>
<keyword evidence="17" id="KW-1185">Reference proteome</keyword>
<dbReference type="EMBL" id="JBHSQW010000044">
    <property type="protein sequence ID" value="MFC5996623.1"/>
    <property type="molecule type" value="Genomic_DNA"/>
</dbReference>
<evidence type="ECO:0000313" key="16">
    <source>
        <dbReference type="EMBL" id="MFC5996623.1"/>
    </source>
</evidence>
<comment type="similarity">
    <text evidence="2">Belongs to the aminoglycoside phosphotransferase family.</text>
</comment>
<name>A0ABW1J6W3_9PSEU</name>
<dbReference type="Proteomes" id="UP001596302">
    <property type="component" value="Unassembled WGS sequence"/>
</dbReference>
<evidence type="ECO:0000256" key="11">
    <source>
        <dbReference type="ARBA" id="ARBA00023056"/>
    </source>
</evidence>
<comment type="pathway">
    <text evidence="1">Glycan biosynthesis; glycogen biosynthesis.</text>
</comment>
<dbReference type="SUPFAM" id="SSF56112">
    <property type="entry name" value="Protein kinase-like (PK-like)"/>
    <property type="match status" value="1"/>
</dbReference>
<keyword evidence="7" id="KW-0808">Transferase</keyword>